<feature type="compositionally biased region" description="Low complexity" evidence="1">
    <location>
        <begin position="122"/>
        <end position="137"/>
    </location>
</feature>
<accession>W2HF32</accession>
<dbReference type="PANTHER" id="PTHR37069">
    <property type="entry name" value="DDE_TNP_1_7 DOMAIN-CONTAINING PROTEIN"/>
    <property type="match status" value="1"/>
</dbReference>
<feature type="region of interest" description="Disordered" evidence="1">
    <location>
        <begin position="85"/>
        <end position="167"/>
    </location>
</feature>
<dbReference type="VEuPathDB" id="FungiDB:PPTG_06359"/>
<proteinExistence type="predicted"/>
<reference evidence="2" key="1">
    <citation type="submission" date="2013-11" db="EMBL/GenBank/DDBJ databases">
        <title>The Genome Sequence of Phytophthora parasitica CJ02B3.</title>
        <authorList>
            <consortium name="The Broad Institute Genomics Platform"/>
            <person name="Russ C."/>
            <person name="Tyler B."/>
            <person name="Panabieres F."/>
            <person name="Shan W."/>
            <person name="Tripathy S."/>
            <person name="Grunwald N."/>
            <person name="Machado M."/>
            <person name="Johnson C.S."/>
            <person name="Arredondo F."/>
            <person name="Hong C."/>
            <person name="Coffey M."/>
            <person name="Young S.K."/>
            <person name="Zeng Q."/>
            <person name="Gargeya S."/>
            <person name="Fitzgerald M."/>
            <person name="Abouelleil A."/>
            <person name="Alvarado L."/>
            <person name="Chapman S.B."/>
            <person name="Gainer-Dewar J."/>
            <person name="Goldberg J."/>
            <person name="Griggs A."/>
            <person name="Gujja S."/>
            <person name="Hansen M."/>
            <person name="Howarth C."/>
            <person name="Imamovic A."/>
            <person name="Ireland A."/>
            <person name="Larimer J."/>
            <person name="McCowan C."/>
            <person name="Murphy C."/>
            <person name="Pearson M."/>
            <person name="Poon T.W."/>
            <person name="Priest M."/>
            <person name="Roberts A."/>
            <person name="Saif S."/>
            <person name="Shea T."/>
            <person name="Sykes S."/>
            <person name="Wortman J."/>
            <person name="Nusbaum C."/>
            <person name="Birren B."/>
        </authorList>
    </citation>
    <scope>NUCLEOTIDE SEQUENCE [LARGE SCALE GENOMIC DNA]</scope>
    <source>
        <strain evidence="2">CJ02B3</strain>
    </source>
</reference>
<protein>
    <submittedName>
        <fullName evidence="2">Uncharacterized protein</fullName>
    </submittedName>
</protein>
<dbReference type="Proteomes" id="UP000053236">
    <property type="component" value="Unassembled WGS sequence"/>
</dbReference>
<dbReference type="EMBL" id="KI684804">
    <property type="protein sequence ID" value="ETK93858.1"/>
    <property type="molecule type" value="Genomic_DNA"/>
</dbReference>
<evidence type="ECO:0000313" key="2">
    <source>
        <dbReference type="EMBL" id="ETK93858.1"/>
    </source>
</evidence>
<feature type="region of interest" description="Disordered" evidence="1">
    <location>
        <begin position="202"/>
        <end position="233"/>
    </location>
</feature>
<dbReference type="AlphaFoldDB" id="W2HF32"/>
<sequence>MAFHARCRELRKEEWSHKRPSGLSDDFFFYLKPGKTKKDVEGEDFFVGEEALMRYLDRSELEKQKTQDRKAYTDSITAMNDAINGSDGSGVCPEDNSNSAAVASATPGAISNTDEFGREVCLESSRSSSPTPPERLTATSPHVTNDEEEAPNPSSNRSDTRDDSSGKPLLLFVKRSNTGFSGGVVSTAVAFPRRNLHASFGTEACSESEYEQSQSDDSTAKPSNELEETKEDTAATHVVGFNDPNIVKPGEHLQDYAVLDSDGENEGHSVYDDDDDIGPIEPAAEDAAVALDLHFNPALLGVVGGVAELARGNVHKDVLTDIKFNGWSAPSTEKPYPYMHGPYEARPADWMKQDYPGIYDGGSGPTADALAAAASAVGAFFPICSASAMGENCWCE</sequence>
<gene>
    <name evidence="2" type="ORF">L915_03015</name>
</gene>
<evidence type="ECO:0000256" key="1">
    <source>
        <dbReference type="SAM" id="MobiDB-lite"/>
    </source>
</evidence>
<name>W2HF32_PHYNI</name>
<dbReference type="PANTHER" id="PTHR37069:SF2">
    <property type="entry name" value="PIGGYBAC TRANSPOSABLE ELEMENT-DERIVED PROTEIN DOMAIN-CONTAINING PROTEIN"/>
    <property type="match status" value="1"/>
</dbReference>
<organism evidence="2">
    <name type="scientific">Phytophthora nicotianae</name>
    <name type="common">Potato buckeye rot agent</name>
    <name type="synonym">Phytophthora parasitica</name>
    <dbReference type="NCBI Taxonomy" id="4792"/>
    <lineage>
        <taxon>Eukaryota</taxon>
        <taxon>Sar</taxon>
        <taxon>Stramenopiles</taxon>
        <taxon>Oomycota</taxon>
        <taxon>Peronosporomycetes</taxon>
        <taxon>Peronosporales</taxon>
        <taxon>Peronosporaceae</taxon>
        <taxon>Phytophthora</taxon>
    </lineage>
</organism>